<dbReference type="SUPFAM" id="SSF103481">
    <property type="entry name" value="Multidrug resistance efflux transporter EmrE"/>
    <property type="match status" value="1"/>
</dbReference>
<dbReference type="Pfam" id="PF00892">
    <property type="entry name" value="EamA"/>
    <property type="match status" value="1"/>
</dbReference>
<organism evidence="3 4">
    <name type="scientific">Meganyctiphanes norvegica</name>
    <name type="common">Northern krill</name>
    <name type="synonym">Thysanopoda norvegica</name>
    <dbReference type="NCBI Taxonomy" id="48144"/>
    <lineage>
        <taxon>Eukaryota</taxon>
        <taxon>Metazoa</taxon>
        <taxon>Ecdysozoa</taxon>
        <taxon>Arthropoda</taxon>
        <taxon>Crustacea</taxon>
        <taxon>Multicrustacea</taxon>
        <taxon>Malacostraca</taxon>
        <taxon>Eumalacostraca</taxon>
        <taxon>Eucarida</taxon>
        <taxon>Euphausiacea</taxon>
        <taxon>Euphausiidae</taxon>
        <taxon>Meganyctiphanes</taxon>
    </lineage>
</organism>
<dbReference type="AlphaFoldDB" id="A0AAV2QFC7"/>
<feature type="transmembrane region" description="Helical" evidence="1">
    <location>
        <begin position="48"/>
        <end position="71"/>
    </location>
</feature>
<dbReference type="PROSITE" id="PS51257">
    <property type="entry name" value="PROKAR_LIPOPROTEIN"/>
    <property type="match status" value="1"/>
</dbReference>
<evidence type="ECO:0000313" key="3">
    <source>
        <dbReference type="EMBL" id="CAL4080975.1"/>
    </source>
</evidence>
<feature type="transmembrane region" description="Helical" evidence="1">
    <location>
        <begin position="92"/>
        <end position="110"/>
    </location>
</feature>
<evidence type="ECO:0000259" key="2">
    <source>
        <dbReference type="Pfam" id="PF00892"/>
    </source>
</evidence>
<accession>A0AAV2QFC7</accession>
<keyword evidence="1" id="KW-0472">Membrane</keyword>
<evidence type="ECO:0000256" key="1">
    <source>
        <dbReference type="SAM" id="Phobius"/>
    </source>
</evidence>
<dbReference type="EMBL" id="CAXKWB010006011">
    <property type="protein sequence ID" value="CAL4080975.1"/>
    <property type="molecule type" value="Genomic_DNA"/>
</dbReference>
<feature type="transmembrane region" description="Helical" evidence="1">
    <location>
        <begin position="146"/>
        <end position="169"/>
    </location>
</feature>
<dbReference type="PANTHER" id="PTHR13146">
    <property type="match status" value="1"/>
</dbReference>
<comment type="caution">
    <text evidence="3">The sequence shown here is derived from an EMBL/GenBank/DDBJ whole genome shotgun (WGS) entry which is preliminary data.</text>
</comment>
<dbReference type="Proteomes" id="UP001497623">
    <property type="component" value="Unassembled WGS sequence"/>
</dbReference>
<dbReference type="GO" id="GO:0016020">
    <property type="term" value="C:membrane"/>
    <property type="evidence" value="ECO:0007669"/>
    <property type="project" value="InterPro"/>
</dbReference>
<protein>
    <recommendedName>
        <fullName evidence="2">EamA domain-containing protein</fullName>
    </recommendedName>
</protein>
<name>A0AAV2QFC7_MEGNR</name>
<feature type="transmembrane region" description="Helical" evidence="1">
    <location>
        <begin position="9"/>
        <end position="28"/>
    </location>
</feature>
<dbReference type="InterPro" id="IPR000620">
    <property type="entry name" value="EamA_dom"/>
</dbReference>
<dbReference type="PANTHER" id="PTHR13146:SF0">
    <property type="entry name" value="SOLUTE CARRIER FAMILY 35 MEMBER F6"/>
    <property type="match status" value="1"/>
</dbReference>
<evidence type="ECO:0000313" key="4">
    <source>
        <dbReference type="Proteomes" id="UP001497623"/>
    </source>
</evidence>
<keyword evidence="1" id="KW-1133">Transmembrane helix</keyword>
<feature type="transmembrane region" description="Helical" evidence="1">
    <location>
        <begin position="329"/>
        <end position="348"/>
    </location>
</feature>
<keyword evidence="1" id="KW-0812">Transmembrane</keyword>
<feature type="transmembrane region" description="Helical" evidence="1">
    <location>
        <begin position="298"/>
        <end position="317"/>
    </location>
</feature>
<gene>
    <name evidence="3" type="ORF">MNOR_LOCUS11438</name>
</gene>
<proteinExistence type="predicted"/>
<feature type="transmembrane region" description="Helical" evidence="1">
    <location>
        <begin position="175"/>
        <end position="198"/>
    </location>
</feature>
<feature type="transmembrane region" description="Helical" evidence="1">
    <location>
        <begin position="267"/>
        <end position="286"/>
    </location>
</feature>
<feature type="transmembrane region" description="Helical" evidence="1">
    <location>
        <begin position="210"/>
        <end position="234"/>
    </location>
</feature>
<feature type="transmembrane region" description="Helical" evidence="1">
    <location>
        <begin position="122"/>
        <end position="139"/>
    </location>
</feature>
<reference evidence="3 4" key="1">
    <citation type="submission" date="2024-05" db="EMBL/GenBank/DDBJ databases">
        <authorList>
            <person name="Wallberg A."/>
        </authorList>
    </citation>
    <scope>NUCLEOTIDE SEQUENCE [LARGE SCALE GENOMIC DNA]</scope>
</reference>
<keyword evidence="4" id="KW-1185">Reference proteome</keyword>
<dbReference type="InterPro" id="IPR037185">
    <property type="entry name" value="EmrE-like"/>
</dbReference>
<sequence>MSDWTTKQFIFAVMMVTTGSCNTLFTKWADMMKAENSVGEEEEFNHPFLQADFMFIGEMMCGMLFYMLLCIAWRKNKSKGEPPKEVGKFPPLIFYIPAVCDMLATSLQYMGLTLTFASSYQMLRGSVIVFTGMFSVAFLGRKFRYYHWVGMALIIVGLACTGIADFLVTSDSYDINGLITGDLLILMGQIVHATQMVTEEKFVTKHNVPALLGVGWEGLFGFLSMSLLLIPMYYLPAGKDSFGRGNPRGVLEDALDGFAQLGNNPTLLAPISGNILSIAFFNFAGMSMTKERGATTRMVMDSVRCVVIWMVSLLAGWQPIEALQISVQAVGFTMITVGMFIYNDLLILPWMRRKGWVKDQVEDDLIPVDVNKELNEAGGNDNAALES</sequence>
<feature type="domain" description="EamA" evidence="2">
    <location>
        <begin position="59"/>
        <end position="161"/>
    </location>
</feature>